<keyword evidence="3" id="KW-1185">Reference proteome</keyword>
<dbReference type="Proteomes" id="UP001050975">
    <property type="component" value="Unassembled WGS sequence"/>
</dbReference>
<comment type="caution">
    <text evidence="2">The sequence shown here is derived from an EMBL/GenBank/DDBJ whole genome shotgun (WGS) entry which is preliminary data.</text>
</comment>
<dbReference type="EMBL" id="BLAY01000266">
    <property type="protein sequence ID" value="GET43898.1"/>
    <property type="molecule type" value="Genomic_DNA"/>
</dbReference>
<evidence type="ECO:0000313" key="2">
    <source>
        <dbReference type="EMBL" id="GET43898.1"/>
    </source>
</evidence>
<feature type="domain" description="DJ-1/PfpI" evidence="1">
    <location>
        <begin position="107"/>
        <end position="199"/>
    </location>
</feature>
<protein>
    <submittedName>
        <fullName evidence="2">ThiJ/PfpI domain-containing protein</fullName>
    </submittedName>
</protein>
<dbReference type="InterPro" id="IPR029062">
    <property type="entry name" value="Class_I_gatase-like"/>
</dbReference>
<dbReference type="RefSeq" id="WP_226593169.1">
    <property type="nucleotide sequence ID" value="NZ_BLAY01000266.1"/>
</dbReference>
<evidence type="ECO:0000313" key="3">
    <source>
        <dbReference type="Proteomes" id="UP001050975"/>
    </source>
</evidence>
<dbReference type="Pfam" id="PF01965">
    <property type="entry name" value="DJ-1_PfpI"/>
    <property type="match status" value="1"/>
</dbReference>
<accession>A0AAV3XMI2</accession>
<dbReference type="SUPFAM" id="SSF52317">
    <property type="entry name" value="Class I glutamine amidotransferase-like"/>
    <property type="match status" value="1"/>
</dbReference>
<dbReference type="Gene3D" id="3.40.50.880">
    <property type="match status" value="1"/>
</dbReference>
<reference evidence="2" key="1">
    <citation type="submission" date="2019-10" db="EMBL/GenBank/DDBJ databases">
        <title>Draft genome sequece of Microseira wollei NIES-4236.</title>
        <authorList>
            <person name="Yamaguchi H."/>
            <person name="Suzuki S."/>
            <person name="Kawachi M."/>
        </authorList>
    </citation>
    <scope>NUCLEOTIDE SEQUENCE</scope>
    <source>
        <strain evidence="2">NIES-4236</strain>
    </source>
</reference>
<organism evidence="2 3">
    <name type="scientific">Microseira wollei NIES-4236</name>
    <dbReference type="NCBI Taxonomy" id="2530354"/>
    <lineage>
        <taxon>Bacteria</taxon>
        <taxon>Bacillati</taxon>
        <taxon>Cyanobacteriota</taxon>
        <taxon>Cyanophyceae</taxon>
        <taxon>Oscillatoriophycideae</taxon>
        <taxon>Aerosakkonematales</taxon>
        <taxon>Aerosakkonemataceae</taxon>
        <taxon>Microseira</taxon>
    </lineage>
</organism>
<dbReference type="AlphaFoldDB" id="A0AAV3XMI2"/>
<name>A0AAV3XMI2_9CYAN</name>
<evidence type="ECO:0000259" key="1">
    <source>
        <dbReference type="Pfam" id="PF01965"/>
    </source>
</evidence>
<gene>
    <name evidence="2" type="ORF">MiSe_87240</name>
</gene>
<sequence>MSYKVLAGKKVAVLTETEYIAHELDYYSIGFSVLGASVDFMTYLWGEQSRTIVSDVDAPGKQVYSMEVDKDPINYDPNNYDIVLISANYCSVRLREIPPMGSLGSIEELQTPPAVQFFKRAMENRNIVKGALCHGLWILTPCPEVLQERRVICHTVVLADIHNAGAIYVPDPSHVVVDGDLVTARSAADLEAYFDAIVQAAIKRG</sequence>
<dbReference type="InterPro" id="IPR002818">
    <property type="entry name" value="DJ-1/PfpI"/>
</dbReference>
<proteinExistence type="predicted"/>